<evidence type="ECO:0008006" key="4">
    <source>
        <dbReference type="Google" id="ProtNLM"/>
    </source>
</evidence>
<evidence type="ECO:0000256" key="1">
    <source>
        <dbReference type="SAM" id="Coils"/>
    </source>
</evidence>
<gene>
    <name evidence="2" type="ORF">I2F25_00505</name>
</gene>
<evidence type="ECO:0000313" key="3">
    <source>
        <dbReference type="Proteomes" id="UP001339883"/>
    </source>
</evidence>
<dbReference type="RefSeq" id="WP_325774205.1">
    <property type="nucleotide sequence ID" value="NZ_VTDN01000001.1"/>
</dbReference>
<proteinExistence type="predicted"/>
<accession>A0ABU6DNW0</accession>
<keyword evidence="1" id="KW-0175">Coiled coil</keyword>
<dbReference type="Proteomes" id="UP001339883">
    <property type="component" value="Unassembled WGS sequence"/>
</dbReference>
<feature type="coiled-coil region" evidence="1">
    <location>
        <begin position="59"/>
        <end position="93"/>
    </location>
</feature>
<keyword evidence="3" id="KW-1185">Reference proteome</keyword>
<evidence type="ECO:0000313" key="2">
    <source>
        <dbReference type="EMBL" id="MEB5475544.1"/>
    </source>
</evidence>
<sequence>MKYYNKDDQVYAFEDDGSQDDYITSDMVLMTADEVDRHLNPQNYLTDEQKLQIKKDGNLQKAQSEYDIATLKIDALSQQIEDEDGDIKTLESTKSTWTDYRKSLRAYLKTDGSGDLPVSPQAT</sequence>
<reference evidence="2 3" key="1">
    <citation type="submission" date="2019-08" db="EMBL/GenBank/DDBJ databases">
        <title>Five species of Acinetobacter isolated from floral nectar and animal pollinators.</title>
        <authorList>
            <person name="Hendry T.A."/>
        </authorList>
    </citation>
    <scope>NUCLEOTIDE SEQUENCE [LARGE SCALE GENOMIC DNA]</scope>
    <source>
        <strain evidence="2 3">MD18.27</strain>
    </source>
</reference>
<name>A0ABU6DNW0_9GAMM</name>
<protein>
    <recommendedName>
        <fullName evidence="4">Tail fiber assembly protein</fullName>
    </recommendedName>
</protein>
<organism evidence="2 3">
    <name type="scientific">Acinetobacter pollinis</name>
    <dbReference type="NCBI Taxonomy" id="2605270"/>
    <lineage>
        <taxon>Bacteria</taxon>
        <taxon>Pseudomonadati</taxon>
        <taxon>Pseudomonadota</taxon>
        <taxon>Gammaproteobacteria</taxon>
        <taxon>Moraxellales</taxon>
        <taxon>Moraxellaceae</taxon>
        <taxon>Acinetobacter</taxon>
    </lineage>
</organism>
<comment type="caution">
    <text evidence="2">The sequence shown here is derived from an EMBL/GenBank/DDBJ whole genome shotgun (WGS) entry which is preliminary data.</text>
</comment>
<dbReference type="EMBL" id="VTDN01000001">
    <property type="protein sequence ID" value="MEB5475544.1"/>
    <property type="molecule type" value="Genomic_DNA"/>
</dbReference>